<organism evidence="2 3">
    <name type="scientific">Streptomyces albospinus</name>
    <dbReference type="NCBI Taxonomy" id="285515"/>
    <lineage>
        <taxon>Bacteria</taxon>
        <taxon>Bacillati</taxon>
        <taxon>Actinomycetota</taxon>
        <taxon>Actinomycetes</taxon>
        <taxon>Kitasatosporales</taxon>
        <taxon>Streptomycetaceae</taxon>
        <taxon>Streptomyces</taxon>
    </lineage>
</organism>
<feature type="transmembrane region" description="Helical" evidence="1">
    <location>
        <begin position="41"/>
        <end position="57"/>
    </location>
</feature>
<feature type="transmembrane region" description="Helical" evidence="1">
    <location>
        <begin position="129"/>
        <end position="148"/>
    </location>
</feature>
<keyword evidence="3" id="KW-1185">Reference proteome</keyword>
<evidence type="ECO:0000256" key="1">
    <source>
        <dbReference type="SAM" id="Phobius"/>
    </source>
</evidence>
<sequence>MFSIMENTSRNSHGVDASSARKALDAVAASRTQVAAHVASPWWYHVGMGVTLALLFLSMSLRMATWAVPLLVGVVVLLGLAVRRATGVSFDRYTATPGATRLFGIYALAFVLVVVAGMCLEWGAGVHWAIAGAGLVVGVLTIVVGYRVDAVARHDIRAGR</sequence>
<keyword evidence="1" id="KW-0812">Transmembrane</keyword>
<feature type="transmembrane region" description="Helical" evidence="1">
    <location>
        <begin position="103"/>
        <end position="123"/>
    </location>
</feature>
<accession>A0ABQ2VE45</accession>
<proteinExistence type="predicted"/>
<evidence type="ECO:0008006" key="4">
    <source>
        <dbReference type="Google" id="ProtNLM"/>
    </source>
</evidence>
<protein>
    <recommendedName>
        <fullName evidence="4">Integral membrane protein</fullName>
    </recommendedName>
</protein>
<evidence type="ECO:0000313" key="2">
    <source>
        <dbReference type="EMBL" id="GGU76913.1"/>
    </source>
</evidence>
<dbReference type="Proteomes" id="UP000654471">
    <property type="component" value="Unassembled WGS sequence"/>
</dbReference>
<dbReference type="EMBL" id="BMRP01000018">
    <property type="protein sequence ID" value="GGU76913.1"/>
    <property type="molecule type" value="Genomic_DNA"/>
</dbReference>
<feature type="transmembrane region" description="Helical" evidence="1">
    <location>
        <begin position="63"/>
        <end position="82"/>
    </location>
</feature>
<reference evidence="3" key="1">
    <citation type="journal article" date="2019" name="Int. J. Syst. Evol. Microbiol.">
        <title>The Global Catalogue of Microorganisms (GCM) 10K type strain sequencing project: providing services to taxonomists for standard genome sequencing and annotation.</title>
        <authorList>
            <consortium name="The Broad Institute Genomics Platform"/>
            <consortium name="The Broad Institute Genome Sequencing Center for Infectious Disease"/>
            <person name="Wu L."/>
            <person name="Ma J."/>
        </authorList>
    </citation>
    <scope>NUCLEOTIDE SEQUENCE [LARGE SCALE GENOMIC DNA]</scope>
    <source>
        <strain evidence="3">JCM 3399</strain>
    </source>
</reference>
<keyword evidence="1" id="KW-0472">Membrane</keyword>
<name>A0ABQ2VE45_9ACTN</name>
<keyword evidence="1" id="KW-1133">Transmembrane helix</keyword>
<evidence type="ECO:0000313" key="3">
    <source>
        <dbReference type="Proteomes" id="UP000654471"/>
    </source>
</evidence>
<gene>
    <name evidence="2" type="ORF">GCM10010211_48500</name>
</gene>
<comment type="caution">
    <text evidence="2">The sequence shown here is derived from an EMBL/GenBank/DDBJ whole genome shotgun (WGS) entry which is preliminary data.</text>
</comment>